<dbReference type="OrthoDB" id="5220547at2759"/>
<evidence type="ECO:0000313" key="1">
    <source>
        <dbReference type="EMBL" id="OIW23905.1"/>
    </source>
</evidence>
<dbReference type="Proteomes" id="UP000182658">
    <property type="component" value="Unassembled WGS sequence"/>
</dbReference>
<accession>A0A1J7IS26</accession>
<organism evidence="1 2">
    <name type="scientific">Coniochaeta ligniaria NRRL 30616</name>
    <dbReference type="NCBI Taxonomy" id="1408157"/>
    <lineage>
        <taxon>Eukaryota</taxon>
        <taxon>Fungi</taxon>
        <taxon>Dikarya</taxon>
        <taxon>Ascomycota</taxon>
        <taxon>Pezizomycotina</taxon>
        <taxon>Sordariomycetes</taxon>
        <taxon>Sordariomycetidae</taxon>
        <taxon>Coniochaetales</taxon>
        <taxon>Coniochaetaceae</taxon>
        <taxon>Coniochaeta</taxon>
    </lineage>
</organism>
<evidence type="ECO:0000313" key="2">
    <source>
        <dbReference type="Proteomes" id="UP000182658"/>
    </source>
</evidence>
<dbReference type="InParanoid" id="A0A1J7IS26"/>
<dbReference type="AlphaFoldDB" id="A0A1J7IS26"/>
<protein>
    <submittedName>
        <fullName evidence="1">Uncharacterized protein</fullName>
    </submittedName>
</protein>
<name>A0A1J7IS26_9PEZI</name>
<gene>
    <name evidence="1" type="ORF">CONLIGDRAFT_649233</name>
</gene>
<dbReference type="EMBL" id="KV875105">
    <property type="protein sequence ID" value="OIW23905.1"/>
    <property type="molecule type" value="Genomic_DNA"/>
</dbReference>
<proteinExistence type="predicted"/>
<reference evidence="1 2" key="1">
    <citation type="submission" date="2016-10" db="EMBL/GenBank/DDBJ databases">
        <title>Draft genome sequence of Coniochaeta ligniaria NRRL30616, a lignocellulolytic fungus for bioabatement of inhibitors in plant biomass hydrolysates.</title>
        <authorList>
            <consortium name="DOE Joint Genome Institute"/>
            <person name="Jimenez D.J."/>
            <person name="Hector R.E."/>
            <person name="Riley R."/>
            <person name="Sun H."/>
            <person name="Grigoriev I.V."/>
            <person name="Van Elsas J.D."/>
            <person name="Nichols N.N."/>
        </authorList>
    </citation>
    <scope>NUCLEOTIDE SEQUENCE [LARGE SCALE GENOMIC DNA]</scope>
    <source>
        <strain evidence="1 2">NRRL 30616</strain>
    </source>
</reference>
<keyword evidence="2" id="KW-1185">Reference proteome</keyword>
<sequence length="240" mass="27284">MSSEGQWRLDVDAWKRNQDFQITPNLHRISLRRFKRYLGYMAEAEAERNAADGTGPTGSDSVPLSDLAIVSSCNDPTAPRTLSPARRADGARSMMLWDLVEYKQTLDNLTDDIVPAMVRSRRFAVVCVAAKIFQLALLPGAQHPTLNYVMTLLATYHTGFALAYMASLPIVSRSRRGAEALRQKMIDRTVFQEDLRAWAGPLYQATNLIAESRDMRRIFYGPAPWWCPWFLAEMCKWICF</sequence>